<dbReference type="EMBL" id="JAAIUW010000007">
    <property type="protein sequence ID" value="KAF7824090.1"/>
    <property type="molecule type" value="Genomic_DNA"/>
</dbReference>
<evidence type="ECO:0000313" key="2">
    <source>
        <dbReference type="Proteomes" id="UP000634136"/>
    </source>
</evidence>
<accession>A0A834WHY7</accession>
<evidence type="ECO:0000313" key="1">
    <source>
        <dbReference type="EMBL" id="KAF7824090.1"/>
    </source>
</evidence>
<protein>
    <submittedName>
        <fullName evidence="1">Uncharacterized protein</fullName>
    </submittedName>
</protein>
<name>A0A834WHY7_9FABA</name>
<dbReference type="Proteomes" id="UP000634136">
    <property type="component" value="Unassembled WGS sequence"/>
</dbReference>
<sequence>MGRLDRGPMNNSVGLILTITPH</sequence>
<proteinExistence type="predicted"/>
<keyword evidence="2" id="KW-1185">Reference proteome</keyword>
<dbReference type="AlphaFoldDB" id="A0A834WHY7"/>
<reference evidence="1" key="1">
    <citation type="submission" date="2020-09" db="EMBL/GenBank/DDBJ databases">
        <title>Genome-Enabled Discovery of Anthraquinone Biosynthesis in Senna tora.</title>
        <authorList>
            <person name="Kang S.-H."/>
            <person name="Pandey R.P."/>
            <person name="Lee C.-M."/>
            <person name="Sim J.-S."/>
            <person name="Jeong J.-T."/>
            <person name="Choi B.-S."/>
            <person name="Jung M."/>
            <person name="Ginzburg D."/>
            <person name="Zhao K."/>
            <person name="Won S.Y."/>
            <person name="Oh T.-J."/>
            <person name="Yu Y."/>
            <person name="Kim N.-H."/>
            <person name="Lee O.R."/>
            <person name="Lee T.-H."/>
            <person name="Bashyal P."/>
            <person name="Kim T.-S."/>
            <person name="Lee W.-H."/>
            <person name="Kawkins C."/>
            <person name="Kim C.-K."/>
            <person name="Kim J.S."/>
            <person name="Ahn B.O."/>
            <person name="Rhee S.Y."/>
            <person name="Sohng J.K."/>
        </authorList>
    </citation>
    <scope>NUCLEOTIDE SEQUENCE</scope>
    <source>
        <tissue evidence="1">Leaf</tissue>
    </source>
</reference>
<organism evidence="1 2">
    <name type="scientific">Senna tora</name>
    <dbReference type="NCBI Taxonomy" id="362788"/>
    <lineage>
        <taxon>Eukaryota</taxon>
        <taxon>Viridiplantae</taxon>
        <taxon>Streptophyta</taxon>
        <taxon>Embryophyta</taxon>
        <taxon>Tracheophyta</taxon>
        <taxon>Spermatophyta</taxon>
        <taxon>Magnoliopsida</taxon>
        <taxon>eudicotyledons</taxon>
        <taxon>Gunneridae</taxon>
        <taxon>Pentapetalae</taxon>
        <taxon>rosids</taxon>
        <taxon>fabids</taxon>
        <taxon>Fabales</taxon>
        <taxon>Fabaceae</taxon>
        <taxon>Caesalpinioideae</taxon>
        <taxon>Cassia clade</taxon>
        <taxon>Senna</taxon>
    </lineage>
</organism>
<comment type="caution">
    <text evidence="1">The sequence shown here is derived from an EMBL/GenBank/DDBJ whole genome shotgun (WGS) entry which is preliminary data.</text>
</comment>
<gene>
    <name evidence="1" type="ORF">G2W53_022234</name>
</gene>